<proteinExistence type="predicted"/>
<keyword evidence="2" id="KW-0808">Transferase</keyword>
<dbReference type="PANTHER" id="PTHR43685">
    <property type="entry name" value="GLYCOSYLTRANSFERASE"/>
    <property type="match status" value="1"/>
</dbReference>
<dbReference type="Proteomes" id="UP000192756">
    <property type="component" value="Unassembled WGS sequence"/>
</dbReference>
<dbReference type="Pfam" id="PF00535">
    <property type="entry name" value="Glycos_transf_2"/>
    <property type="match status" value="1"/>
</dbReference>
<evidence type="ECO:0000259" key="1">
    <source>
        <dbReference type="Pfam" id="PF00535"/>
    </source>
</evidence>
<dbReference type="CDD" id="cd00761">
    <property type="entry name" value="Glyco_tranf_GTA_type"/>
    <property type="match status" value="1"/>
</dbReference>
<dbReference type="Gene3D" id="3.90.550.10">
    <property type="entry name" value="Spore Coat Polysaccharide Biosynthesis Protein SpsA, Chain A"/>
    <property type="match status" value="1"/>
</dbReference>
<accession>A0A1W2BDX5</accession>
<organism evidence="2 3">
    <name type="scientific">Pedobacter africanus</name>
    <dbReference type="NCBI Taxonomy" id="151894"/>
    <lineage>
        <taxon>Bacteria</taxon>
        <taxon>Pseudomonadati</taxon>
        <taxon>Bacteroidota</taxon>
        <taxon>Sphingobacteriia</taxon>
        <taxon>Sphingobacteriales</taxon>
        <taxon>Sphingobacteriaceae</taxon>
        <taxon>Pedobacter</taxon>
    </lineage>
</organism>
<protein>
    <submittedName>
        <fullName evidence="2">Glycosyltransferase involved in cell wall bisynthesis</fullName>
    </submittedName>
</protein>
<dbReference type="GO" id="GO:0016740">
    <property type="term" value="F:transferase activity"/>
    <property type="evidence" value="ECO:0007669"/>
    <property type="project" value="UniProtKB-KW"/>
</dbReference>
<reference evidence="3" key="1">
    <citation type="submission" date="2017-04" db="EMBL/GenBank/DDBJ databases">
        <authorList>
            <person name="Varghese N."/>
            <person name="Submissions S."/>
        </authorList>
    </citation>
    <scope>NUCLEOTIDE SEQUENCE [LARGE SCALE GENOMIC DNA]</scope>
    <source>
        <strain evidence="3">DSM 12126</strain>
    </source>
</reference>
<dbReference type="OrthoDB" id="9815829at2"/>
<dbReference type="AlphaFoldDB" id="A0A1W2BDX5"/>
<sequence length="315" mass="36868">MDSPKVSVIVPNYNHAEYLVQRIESILNQSYQDFEVIILDDCSTDNSKTVIAQYHSHPKIAEIIYNEQNSGSTFKQWEKGISKAKGEFIWIAESDDWCETNLLEELIAGITKEENTVISYCQSYCIQNTNIIQWQSQHSFLSEVVDGHEFIKKRMSANNSIFNASMVIWKKDLFYHIPKDFVNYKFCGDWLFWIELAKLGKVHISGRLLNYFRKHSNDVTGKVSQSGLNFIEELQVINQLYQEKMICESVYHNAYKKKFIQYWLTKDSIEPNNKKIIEEIINHPLSTKNSPMRLVPIGIWKGFKQKWKSSKGRQQ</sequence>
<gene>
    <name evidence="2" type="ORF">SAMN04488524_2287</name>
</gene>
<dbReference type="InterPro" id="IPR029044">
    <property type="entry name" value="Nucleotide-diphossugar_trans"/>
</dbReference>
<feature type="domain" description="Glycosyltransferase 2-like" evidence="1">
    <location>
        <begin position="7"/>
        <end position="153"/>
    </location>
</feature>
<dbReference type="InterPro" id="IPR050834">
    <property type="entry name" value="Glycosyltransf_2"/>
</dbReference>
<name>A0A1W2BDX5_9SPHI</name>
<keyword evidence="3" id="KW-1185">Reference proteome</keyword>
<dbReference type="SUPFAM" id="SSF53448">
    <property type="entry name" value="Nucleotide-diphospho-sugar transferases"/>
    <property type="match status" value="1"/>
</dbReference>
<evidence type="ECO:0000313" key="3">
    <source>
        <dbReference type="Proteomes" id="UP000192756"/>
    </source>
</evidence>
<dbReference type="RefSeq" id="WP_084238565.1">
    <property type="nucleotide sequence ID" value="NZ_FWXT01000001.1"/>
</dbReference>
<dbReference type="PANTHER" id="PTHR43685:SF2">
    <property type="entry name" value="GLYCOSYLTRANSFERASE 2-LIKE DOMAIN-CONTAINING PROTEIN"/>
    <property type="match status" value="1"/>
</dbReference>
<dbReference type="InterPro" id="IPR001173">
    <property type="entry name" value="Glyco_trans_2-like"/>
</dbReference>
<dbReference type="EMBL" id="FWXT01000001">
    <property type="protein sequence ID" value="SMC71175.1"/>
    <property type="molecule type" value="Genomic_DNA"/>
</dbReference>
<dbReference type="STRING" id="151894.SAMN04488524_2287"/>
<evidence type="ECO:0000313" key="2">
    <source>
        <dbReference type="EMBL" id="SMC71175.1"/>
    </source>
</evidence>